<evidence type="ECO:0000256" key="5">
    <source>
        <dbReference type="ARBA" id="ARBA00022606"/>
    </source>
</evidence>
<evidence type="ECO:0000256" key="6">
    <source>
        <dbReference type="ARBA" id="ARBA00022679"/>
    </source>
</evidence>
<dbReference type="SMART" id="SM00065">
    <property type="entry name" value="GAF"/>
    <property type="match status" value="1"/>
</dbReference>
<dbReference type="SUPFAM" id="SSF55781">
    <property type="entry name" value="GAF domain-like"/>
    <property type="match status" value="2"/>
</dbReference>
<reference evidence="12 13" key="1">
    <citation type="journal article" date="2010" name="Stand. Genomic Sci.">
        <title>Complete genome sequence of Haliangium ochraceum type strain (SMP-2).</title>
        <authorList>
            <consortium name="US DOE Joint Genome Institute (JGI-PGF)"/>
            <person name="Ivanova N."/>
            <person name="Daum C."/>
            <person name="Lang E."/>
            <person name="Abt B."/>
            <person name="Kopitz M."/>
            <person name="Saunders E."/>
            <person name="Lapidus A."/>
            <person name="Lucas S."/>
            <person name="Glavina Del Rio T."/>
            <person name="Nolan M."/>
            <person name="Tice H."/>
            <person name="Copeland A."/>
            <person name="Cheng J.F."/>
            <person name="Chen F."/>
            <person name="Bruce D."/>
            <person name="Goodwin L."/>
            <person name="Pitluck S."/>
            <person name="Mavromatis K."/>
            <person name="Pati A."/>
            <person name="Mikhailova N."/>
            <person name="Chen A."/>
            <person name="Palaniappan K."/>
            <person name="Land M."/>
            <person name="Hauser L."/>
            <person name="Chang Y.J."/>
            <person name="Jeffries C.D."/>
            <person name="Detter J.C."/>
            <person name="Brettin T."/>
            <person name="Rohde M."/>
            <person name="Goker M."/>
            <person name="Bristow J."/>
            <person name="Markowitz V."/>
            <person name="Eisen J.A."/>
            <person name="Hugenholtz P."/>
            <person name="Kyrpides N.C."/>
            <person name="Klenk H.P."/>
        </authorList>
    </citation>
    <scope>NUCLEOTIDE SEQUENCE [LARGE SCALE GENOMIC DNA]</scope>
    <source>
        <strain evidence="13">DSM 14365 / CIP 107738 / JCM 11303 / AJ 13395 / SMP-2</strain>
    </source>
</reference>
<evidence type="ECO:0000256" key="2">
    <source>
        <dbReference type="ARBA" id="ARBA00006402"/>
    </source>
</evidence>
<dbReference type="Gene3D" id="3.30.565.10">
    <property type="entry name" value="Histidine kinase-like ATPase, C-terminal domain"/>
    <property type="match status" value="1"/>
</dbReference>
<dbReference type="Pfam" id="PF00512">
    <property type="entry name" value="HisKA"/>
    <property type="match status" value="1"/>
</dbReference>
<dbReference type="InterPro" id="IPR036097">
    <property type="entry name" value="HisK_dim/P_sf"/>
</dbReference>
<dbReference type="GO" id="GO:0006355">
    <property type="term" value="P:regulation of DNA-templated transcription"/>
    <property type="evidence" value="ECO:0007669"/>
    <property type="project" value="InterPro"/>
</dbReference>
<dbReference type="SUPFAM" id="SSF55874">
    <property type="entry name" value="ATPase domain of HSP90 chaperone/DNA topoisomerase II/histidine kinase"/>
    <property type="match status" value="1"/>
</dbReference>
<dbReference type="RefSeq" id="WP_012829812.1">
    <property type="nucleotide sequence ID" value="NC_013440.1"/>
</dbReference>
<evidence type="ECO:0000313" key="13">
    <source>
        <dbReference type="Proteomes" id="UP000001880"/>
    </source>
</evidence>
<dbReference type="SUPFAM" id="SSF55785">
    <property type="entry name" value="PYP-like sensor domain (PAS domain)"/>
    <property type="match status" value="1"/>
</dbReference>
<dbReference type="Pfam" id="PF01590">
    <property type="entry name" value="GAF"/>
    <property type="match status" value="1"/>
</dbReference>
<dbReference type="InterPro" id="IPR043150">
    <property type="entry name" value="Phytochrome_PHY_sf"/>
</dbReference>
<evidence type="ECO:0000256" key="4">
    <source>
        <dbReference type="ARBA" id="ARBA00022543"/>
    </source>
</evidence>
<dbReference type="KEGG" id="hoh:Hoch_4724"/>
<dbReference type="PROSITE" id="PS50046">
    <property type="entry name" value="PHYTOCHROME_2"/>
    <property type="match status" value="1"/>
</dbReference>
<dbReference type="Gene3D" id="3.30.450.40">
    <property type="match status" value="1"/>
</dbReference>
<dbReference type="GO" id="GO:0007234">
    <property type="term" value="P:osmosensory signaling via phosphorelay pathway"/>
    <property type="evidence" value="ECO:0007669"/>
    <property type="project" value="TreeGrafter"/>
</dbReference>
<dbReference type="GO" id="GO:0000155">
    <property type="term" value="F:phosphorelay sensor kinase activity"/>
    <property type="evidence" value="ECO:0007669"/>
    <property type="project" value="InterPro"/>
</dbReference>
<evidence type="ECO:0000259" key="10">
    <source>
        <dbReference type="PROSITE" id="PS50046"/>
    </source>
</evidence>
<keyword evidence="7 12" id="KW-0418">Kinase</keyword>
<dbReference type="Pfam" id="PF02518">
    <property type="entry name" value="HATPase_c"/>
    <property type="match status" value="1"/>
</dbReference>
<evidence type="ECO:0000256" key="9">
    <source>
        <dbReference type="ARBA" id="ARBA00023170"/>
    </source>
</evidence>
<dbReference type="InterPro" id="IPR005467">
    <property type="entry name" value="His_kinase_dom"/>
</dbReference>
<dbReference type="InterPro" id="IPR001294">
    <property type="entry name" value="Phytochrome"/>
</dbReference>
<dbReference type="InterPro" id="IPR016132">
    <property type="entry name" value="Phyto_chromo_attachment"/>
</dbReference>
<dbReference type="GO" id="GO:0030295">
    <property type="term" value="F:protein kinase activator activity"/>
    <property type="evidence" value="ECO:0007669"/>
    <property type="project" value="TreeGrafter"/>
</dbReference>
<dbReference type="OrthoDB" id="5524356at2"/>
<dbReference type="InterPro" id="IPR003594">
    <property type="entry name" value="HATPase_dom"/>
</dbReference>
<dbReference type="SMART" id="SM00388">
    <property type="entry name" value="HisKA"/>
    <property type="match status" value="1"/>
</dbReference>
<dbReference type="AlphaFoldDB" id="D0LRI6"/>
<dbReference type="CDD" id="cd00082">
    <property type="entry name" value="HisKA"/>
    <property type="match status" value="1"/>
</dbReference>
<organism evidence="12 13">
    <name type="scientific">Haliangium ochraceum (strain DSM 14365 / JCM 11303 / SMP-2)</name>
    <dbReference type="NCBI Taxonomy" id="502025"/>
    <lineage>
        <taxon>Bacteria</taxon>
        <taxon>Pseudomonadati</taxon>
        <taxon>Myxococcota</taxon>
        <taxon>Polyangia</taxon>
        <taxon>Haliangiales</taxon>
        <taxon>Kofleriaceae</taxon>
        <taxon>Haliangium</taxon>
    </lineage>
</organism>
<accession>D0LRI6</accession>
<dbReference type="Pfam" id="PF08446">
    <property type="entry name" value="PAS_2"/>
    <property type="match status" value="1"/>
</dbReference>
<feature type="domain" description="Histidine kinase" evidence="11">
    <location>
        <begin position="546"/>
        <end position="770"/>
    </location>
</feature>
<keyword evidence="13" id="KW-1185">Reference proteome</keyword>
<proteinExistence type="inferred from homology"/>
<dbReference type="Gene3D" id="3.30.450.20">
    <property type="entry name" value="PAS domain"/>
    <property type="match status" value="1"/>
</dbReference>
<dbReference type="STRING" id="502025.Hoch_4724"/>
<dbReference type="InterPro" id="IPR029016">
    <property type="entry name" value="GAF-like_dom_sf"/>
</dbReference>
<dbReference type="GO" id="GO:0000156">
    <property type="term" value="F:phosphorelay response regulator activity"/>
    <property type="evidence" value="ECO:0007669"/>
    <property type="project" value="TreeGrafter"/>
</dbReference>
<dbReference type="InterPro" id="IPR050351">
    <property type="entry name" value="BphY/WalK/GraS-like"/>
</dbReference>
<dbReference type="InterPro" id="IPR003018">
    <property type="entry name" value="GAF"/>
</dbReference>
<keyword evidence="6" id="KW-0808">Transferase</keyword>
<sequence>MNSHSDDSSRANASAVWQDPRVDLSNCEREPVHTPGHVQPHGALLAADPNTLLIEQVSDNLEALGLFSGELYGKPLEVVLPPVAVSALQRRILDNSLDGQARYVYRWEREAEGSVDVLAHVYKDVLMVELEVGEPTFFDQLPSHEIFNSTLEAFERTTTVQALCDCAADEFRSLTGYDRVMIYRFGADDSGHVLAESSAPELELESYRDLHYPASDIPRQVRALFLEKRLRLLADNRYQPAFITPEVNPRTGKLLDMSFGVLRGSSVMYTEYLENMGVRASLTVAIVQENRLWGLVACHHYRGPRHLPFDMRTTAEFLGRALALQISHKEKLEQRQERSRMEAQLHDIETHLSPNATLLEALTDSEPGVVGLIADSTVVVVVEGAIKTFGTELPTSLLQALCGWLTQIGASDVYATDSLTAAGFPKAESIREPASGLMAMPIARSEGEWLLWLRPEQNMVVNWAGDPTKPVLSGPHGDRLMPRKSFALWEEIVRGRSQPWTPLELEMVRRLRNAVATAALQRDAQLRRLNAELARSNEDLDAFAYVASHDLKEPLRAIANYAGFLTQDYGERLDDEGRDMLEALVRLSDRLRQLIDSLLRFSRMGRAGIHITDFPLTQVIDEIREDLVELIRSKHADIQIEGTLPRIHADRALAREMLSNLISNAIKYTDRATPQVFLSYEPPGSPELPAEAGGRGCILVRDTGIGIPEEHHEDVFQIFRRLHPSNAYSGGTGAGLTIVRRIVQLHDGWVGFISHPGRGTTFFVSLAPQPEEAE</sequence>
<keyword evidence="4" id="KW-0600">Photoreceptor protein</keyword>
<dbReference type="SUPFAM" id="SSF47384">
    <property type="entry name" value="Homodimeric domain of signal transducing histidine kinase"/>
    <property type="match status" value="1"/>
</dbReference>
<dbReference type="HOGENOM" id="CLU_000445_50_1_7"/>
<dbReference type="GO" id="GO:0009881">
    <property type="term" value="F:photoreceptor activity"/>
    <property type="evidence" value="ECO:0007669"/>
    <property type="project" value="UniProtKB-KW"/>
</dbReference>
<dbReference type="EMBL" id="CP001804">
    <property type="protein sequence ID" value="ACY17214.1"/>
    <property type="molecule type" value="Genomic_DNA"/>
</dbReference>
<evidence type="ECO:0000256" key="1">
    <source>
        <dbReference type="ARBA" id="ARBA00000085"/>
    </source>
</evidence>
<feature type="domain" description="Phytochrome chromophore attachment site" evidence="10">
    <location>
        <begin position="159"/>
        <end position="320"/>
    </location>
</feature>
<dbReference type="InterPro" id="IPR035965">
    <property type="entry name" value="PAS-like_dom_sf"/>
</dbReference>
<dbReference type="InterPro" id="IPR036890">
    <property type="entry name" value="HATPase_C_sf"/>
</dbReference>
<evidence type="ECO:0000256" key="8">
    <source>
        <dbReference type="ARBA" id="ARBA00022991"/>
    </source>
</evidence>
<dbReference type="Proteomes" id="UP000001880">
    <property type="component" value="Chromosome"/>
</dbReference>
<keyword evidence="5" id="KW-0716">Sensory transduction</keyword>
<dbReference type="EC" id="2.7.13.3" evidence="3"/>
<dbReference type="InterPro" id="IPR003661">
    <property type="entry name" value="HisK_dim/P_dom"/>
</dbReference>
<comment type="catalytic activity">
    <reaction evidence="1">
        <text>ATP + protein L-histidine = ADP + protein N-phospho-L-histidine.</text>
        <dbReference type="EC" id="2.7.13.3"/>
    </reaction>
</comment>
<dbReference type="Gene3D" id="1.10.287.130">
    <property type="match status" value="1"/>
</dbReference>
<dbReference type="PANTHER" id="PTHR42878">
    <property type="entry name" value="TWO-COMPONENT HISTIDINE KINASE"/>
    <property type="match status" value="1"/>
</dbReference>
<protein>
    <recommendedName>
        <fullName evidence="3">histidine kinase</fullName>
        <ecNumber evidence="3">2.7.13.3</ecNumber>
    </recommendedName>
</protein>
<gene>
    <name evidence="12" type="ordered locus">Hoch_4724</name>
</gene>
<dbReference type="SMART" id="SM00387">
    <property type="entry name" value="HATPase_c"/>
    <property type="match status" value="1"/>
</dbReference>
<dbReference type="InterPro" id="IPR013654">
    <property type="entry name" value="PAS_2"/>
</dbReference>
<evidence type="ECO:0000313" key="12">
    <source>
        <dbReference type="EMBL" id="ACY17214.1"/>
    </source>
</evidence>
<dbReference type="InterPro" id="IPR013515">
    <property type="entry name" value="Phytochrome_cen-reg"/>
</dbReference>
<dbReference type="Gene3D" id="3.30.450.270">
    <property type="match status" value="1"/>
</dbReference>
<keyword evidence="9" id="KW-0675">Receptor</keyword>
<name>D0LRI6_HALO1</name>
<evidence type="ECO:0000256" key="7">
    <source>
        <dbReference type="ARBA" id="ARBA00022777"/>
    </source>
</evidence>
<dbReference type="PANTHER" id="PTHR42878:SF15">
    <property type="entry name" value="BACTERIOPHYTOCHROME"/>
    <property type="match status" value="1"/>
</dbReference>
<dbReference type="Pfam" id="PF00360">
    <property type="entry name" value="PHY"/>
    <property type="match status" value="1"/>
</dbReference>
<dbReference type="PROSITE" id="PS50109">
    <property type="entry name" value="HIS_KIN"/>
    <property type="match status" value="1"/>
</dbReference>
<evidence type="ECO:0000256" key="3">
    <source>
        <dbReference type="ARBA" id="ARBA00012438"/>
    </source>
</evidence>
<evidence type="ECO:0000259" key="11">
    <source>
        <dbReference type="PROSITE" id="PS50109"/>
    </source>
</evidence>
<dbReference type="eggNOG" id="COG4251">
    <property type="taxonomic scope" value="Bacteria"/>
</dbReference>
<dbReference type="PRINTS" id="PR01033">
    <property type="entry name" value="PHYTOCHROME"/>
</dbReference>
<dbReference type="GO" id="GO:0009584">
    <property type="term" value="P:detection of visible light"/>
    <property type="evidence" value="ECO:0007669"/>
    <property type="project" value="InterPro"/>
</dbReference>
<keyword evidence="8" id="KW-0157">Chromophore</keyword>
<comment type="similarity">
    <text evidence="2">In the N-terminal section; belongs to the phytochrome family.</text>
</comment>